<protein>
    <submittedName>
        <fullName evidence="1">Uncharacterized protein</fullName>
    </submittedName>
</protein>
<keyword evidence="2" id="KW-1185">Reference proteome</keyword>
<reference evidence="1" key="1">
    <citation type="submission" date="2020-05" db="EMBL/GenBank/DDBJ databases">
        <title>Phylogenomic resolution of chytrid fungi.</title>
        <authorList>
            <person name="Stajich J.E."/>
            <person name="Amses K."/>
            <person name="Simmons R."/>
            <person name="Seto K."/>
            <person name="Myers J."/>
            <person name="Bonds A."/>
            <person name="Quandt C.A."/>
            <person name="Barry K."/>
            <person name="Liu P."/>
            <person name="Grigoriev I."/>
            <person name="Longcore J.E."/>
            <person name="James T.Y."/>
        </authorList>
    </citation>
    <scope>NUCLEOTIDE SEQUENCE</scope>
    <source>
        <strain evidence="1">JEL0513</strain>
    </source>
</reference>
<dbReference type="Proteomes" id="UP001211907">
    <property type="component" value="Unassembled WGS sequence"/>
</dbReference>
<proteinExistence type="predicted"/>
<dbReference type="AlphaFoldDB" id="A0AAD5T3J6"/>
<evidence type="ECO:0000313" key="2">
    <source>
        <dbReference type="Proteomes" id="UP001211907"/>
    </source>
</evidence>
<evidence type="ECO:0000313" key="1">
    <source>
        <dbReference type="EMBL" id="KAJ3116737.1"/>
    </source>
</evidence>
<name>A0AAD5T3J6_9FUNG</name>
<comment type="caution">
    <text evidence="1">The sequence shown here is derived from an EMBL/GenBank/DDBJ whole genome shotgun (WGS) entry which is preliminary data.</text>
</comment>
<accession>A0AAD5T3J6</accession>
<gene>
    <name evidence="1" type="ORF">HK100_000986</name>
</gene>
<feature type="non-terminal residue" evidence="1">
    <location>
        <position position="69"/>
    </location>
</feature>
<organism evidence="1 2">
    <name type="scientific">Physocladia obscura</name>
    <dbReference type="NCBI Taxonomy" id="109957"/>
    <lineage>
        <taxon>Eukaryota</taxon>
        <taxon>Fungi</taxon>
        <taxon>Fungi incertae sedis</taxon>
        <taxon>Chytridiomycota</taxon>
        <taxon>Chytridiomycota incertae sedis</taxon>
        <taxon>Chytridiomycetes</taxon>
        <taxon>Chytridiales</taxon>
        <taxon>Chytriomycetaceae</taxon>
        <taxon>Physocladia</taxon>
    </lineage>
</organism>
<dbReference type="EMBL" id="JADGJH010001208">
    <property type="protein sequence ID" value="KAJ3116737.1"/>
    <property type="molecule type" value="Genomic_DNA"/>
</dbReference>
<sequence>MQKYAKTAQEIADKWTKEDEAQEINLTWKVKKTYARSNRALVFLTVCVFERIRVVEGDDIVQNIEALPL</sequence>